<accession>A0A383TXG4</accession>
<gene>
    <name evidence="9" type="primary">mscS_1</name>
    <name evidence="9" type="ORF">SAMEA104719789_00734</name>
</gene>
<dbReference type="InterPro" id="IPR045275">
    <property type="entry name" value="MscS_archaea/bacteria_type"/>
</dbReference>
<evidence type="ECO:0000256" key="4">
    <source>
        <dbReference type="ARBA" id="ARBA00022692"/>
    </source>
</evidence>
<proteinExistence type="inferred from homology"/>
<evidence type="ECO:0000259" key="8">
    <source>
        <dbReference type="Pfam" id="PF00924"/>
    </source>
</evidence>
<evidence type="ECO:0000256" key="2">
    <source>
        <dbReference type="ARBA" id="ARBA00008017"/>
    </source>
</evidence>
<dbReference type="GO" id="GO:0008381">
    <property type="term" value="F:mechanosensitive monoatomic ion channel activity"/>
    <property type="evidence" value="ECO:0007669"/>
    <property type="project" value="InterPro"/>
</dbReference>
<evidence type="ECO:0000256" key="5">
    <source>
        <dbReference type="ARBA" id="ARBA00022989"/>
    </source>
</evidence>
<dbReference type="Gene3D" id="2.30.30.60">
    <property type="match status" value="1"/>
</dbReference>
<dbReference type="InterPro" id="IPR011014">
    <property type="entry name" value="MscS_channel_TM-2"/>
</dbReference>
<dbReference type="Pfam" id="PF00924">
    <property type="entry name" value="MS_channel_2nd"/>
    <property type="match status" value="1"/>
</dbReference>
<protein>
    <submittedName>
        <fullName evidence="9">Small-conductance mechanosensitive channel</fullName>
    </submittedName>
</protein>
<evidence type="ECO:0000313" key="10">
    <source>
        <dbReference type="Proteomes" id="UP000262142"/>
    </source>
</evidence>
<sequence>MELNASNVHVDLILKSLYSYWEQFLEQVPGIILGLIIIILGYQISIRLGELAKKRISHNTTDPLMSKLLGNIIKGLIFIFAVIWALKAAGLNSITNFLFTTLGASAIIVGLSFKDIGGNFLSGIILAFNRPFNVNDTVKIGENFGQIKSLEFLYTKITTYDGRDVFLPNSDVIRNPVINYTDDGFFRCDFQVEVLPMADLEDVKRIIREILKSEPDVVENQTHTSFVAEKELLRSNVILGVYFWVSTNEFRKSSLIAKGKVVQKVKDALWAKNYLPKPYQVLGWSSDENNVSVQLKNPL</sequence>
<dbReference type="OrthoDB" id="1522493at2"/>
<evidence type="ECO:0000256" key="1">
    <source>
        <dbReference type="ARBA" id="ARBA00004651"/>
    </source>
</evidence>
<feature type="transmembrane region" description="Helical" evidence="7">
    <location>
        <begin position="68"/>
        <end position="87"/>
    </location>
</feature>
<evidence type="ECO:0000256" key="3">
    <source>
        <dbReference type="ARBA" id="ARBA00022475"/>
    </source>
</evidence>
<evidence type="ECO:0000256" key="7">
    <source>
        <dbReference type="SAM" id="Phobius"/>
    </source>
</evidence>
<dbReference type="GO" id="GO:0005886">
    <property type="term" value="C:plasma membrane"/>
    <property type="evidence" value="ECO:0007669"/>
    <property type="project" value="UniProtKB-SubCell"/>
</dbReference>
<comment type="similarity">
    <text evidence="2">Belongs to the MscS (TC 1.A.23) family.</text>
</comment>
<dbReference type="SUPFAM" id="SSF82861">
    <property type="entry name" value="Mechanosensitive channel protein MscS (YggB), transmembrane region"/>
    <property type="match status" value="1"/>
</dbReference>
<dbReference type="InterPro" id="IPR011066">
    <property type="entry name" value="MscS_channel_C_sf"/>
</dbReference>
<dbReference type="EMBL" id="UNSC01000003">
    <property type="protein sequence ID" value="SZD72294.1"/>
    <property type="molecule type" value="Genomic_DNA"/>
</dbReference>
<keyword evidence="5 7" id="KW-1133">Transmembrane helix</keyword>
<dbReference type="SUPFAM" id="SSF82689">
    <property type="entry name" value="Mechanosensitive channel protein MscS (YggB), C-terminal domain"/>
    <property type="match status" value="1"/>
</dbReference>
<reference evidence="9 10" key="1">
    <citation type="submission" date="2018-09" db="EMBL/GenBank/DDBJ databases">
        <authorList>
            <consortium name="Pathogen Informatics"/>
        </authorList>
    </citation>
    <scope>NUCLEOTIDE SEQUENCE [LARGE SCALE GENOMIC DNA]</scope>
    <source>
        <strain evidence="9 10">OH-22767</strain>
    </source>
</reference>
<evidence type="ECO:0000313" key="9">
    <source>
        <dbReference type="EMBL" id="SZD72294.1"/>
    </source>
</evidence>
<name>A0A383TXG4_9FLAO</name>
<keyword evidence="6 7" id="KW-0472">Membrane</keyword>
<keyword evidence="4 7" id="KW-0812">Transmembrane</keyword>
<dbReference type="Gene3D" id="3.30.70.100">
    <property type="match status" value="1"/>
</dbReference>
<dbReference type="InterPro" id="IPR010920">
    <property type="entry name" value="LSM_dom_sf"/>
</dbReference>
<organism evidence="9 10">
    <name type="scientific">Candidatus Ornithobacterium hominis</name>
    <dbReference type="NCBI Taxonomy" id="2497989"/>
    <lineage>
        <taxon>Bacteria</taxon>
        <taxon>Pseudomonadati</taxon>
        <taxon>Bacteroidota</taxon>
        <taxon>Flavobacteriia</taxon>
        <taxon>Flavobacteriales</taxon>
        <taxon>Weeksellaceae</taxon>
        <taxon>Ornithobacterium</taxon>
    </lineage>
</organism>
<dbReference type="RefSeq" id="WP_119059143.1">
    <property type="nucleotide sequence ID" value="NZ_UNSC01000003.1"/>
</dbReference>
<dbReference type="PANTHER" id="PTHR30221">
    <property type="entry name" value="SMALL-CONDUCTANCE MECHANOSENSITIVE CHANNEL"/>
    <property type="match status" value="1"/>
</dbReference>
<dbReference type="InterPro" id="IPR006685">
    <property type="entry name" value="MscS_channel_2nd"/>
</dbReference>
<comment type="subcellular location">
    <subcellularLocation>
        <location evidence="1">Cell membrane</location>
        <topology evidence="1">Multi-pass membrane protein</topology>
    </subcellularLocation>
</comment>
<dbReference type="AlphaFoldDB" id="A0A383TXG4"/>
<keyword evidence="10" id="KW-1185">Reference proteome</keyword>
<dbReference type="Proteomes" id="UP000262142">
    <property type="component" value="Unassembled WGS sequence"/>
</dbReference>
<feature type="domain" description="Mechanosensitive ion channel MscS" evidence="8">
    <location>
        <begin position="118"/>
        <end position="181"/>
    </location>
</feature>
<dbReference type="InterPro" id="IPR023408">
    <property type="entry name" value="MscS_beta-dom_sf"/>
</dbReference>
<feature type="transmembrane region" description="Helical" evidence="7">
    <location>
        <begin position="28"/>
        <end position="48"/>
    </location>
</feature>
<evidence type="ECO:0000256" key="6">
    <source>
        <dbReference type="ARBA" id="ARBA00023136"/>
    </source>
</evidence>
<dbReference type="PANTHER" id="PTHR30221:SF1">
    <property type="entry name" value="SMALL-CONDUCTANCE MECHANOSENSITIVE CHANNEL"/>
    <property type="match status" value="1"/>
</dbReference>
<dbReference type="SUPFAM" id="SSF50182">
    <property type="entry name" value="Sm-like ribonucleoproteins"/>
    <property type="match status" value="1"/>
</dbReference>
<keyword evidence="3" id="KW-1003">Cell membrane</keyword>
<dbReference type="Gene3D" id="1.10.287.1260">
    <property type="match status" value="1"/>
</dbReference>